<feature type="region of interest" description="Disordered" evidence="1">
    <location>
        <begin position="1"/>
        <end position="43"/>
    </location>
</feature>
<dbReference type="Proteomes" id="UP000279259">
    <property type="component" value="Unassembled WGS sequence"/>
</dbReference>
<dbReference type="InterPro" id="IPR029063">
    <property type="entry name" value="SAM-dependent_MTases_sf"/>
</dbReference>
<sequence length="616" mass="65414">MFKFNFEVEEDEEDQVPLPGTGVQGISDTSANVPAPPSTSAGSLSHQLSAEQRCHHLSLDELIDTLPETISYSPIHLPFLTHPLLRRDLYDARFQLAATTTTTTASSAGPSSLPQMSSAAGSHSGAAALGEASDPDSADTVKYGSASSGEGEEFVDAKTDLIPGHYEGGLKTWEGGVDLVEVLAGVQGGVGEWVRGSKVLEVGCGTAIPSAYILRSVLSSPSSQLSSAHTHPDLSSPAGSTDPATHPNTHSESLHSSDLSYTQTRTRTRTTLHLQDFNLPVLSLVTLPNLLLASLPLFPPEAFHNPDDADDVESILPDLDIPGEIYVSDRVKGAWRELLEQRGVTLRFTYGHWGGLARDLQGGEGQLRSAKEGIAGGEGEGVGQGGMGEYGLVMTAETIYAEESVTDLIGVLRSATARSGGGSSGETRTLKREEVALEDSLGDLSVGDEWAWTPLRDGEPVILVAAKVLYFGVGGGLQSFLDRVSANGGWWSGVKEWTMGVGRKVVRLGCVRAAIDLPACPVLYLNPARQILLGPSLQLILDCTPLRGRGLPTPTGSEATIAASTLRTDDESQEGGPLTKAVFSRRRSFDREPKDLLFGYEYSGDLNRDEARVLVS</sequence>
<proteinExistence type="predicted"/>
<dbReference type="AlphaFoldDB" id="A0A427YTH2"/>
<dbReference type="Gene3D" id="3.40.50.150">
    <property type="entry name" value="Vaccinia Virus protein VP39"/>
    <property type="match status" value="1"/>
</dbReference>
<comment type="caution">
    <text evidence="2">The sequence shown here is derived from an EMBL/GenBank/DDBJ whole genome shotgun (WGS) entry which is preliminary data.</text>
</comment>
<dbReference type="STRING" id="1890683.A0A427YTH2"/>
<evidence type="ECO:0000313" key="2">
    <source>
        <dbReference type="EMBL" id="RSH94301.1"/>
    </source>
</evidence>
<feature type="compositionally biased region" description="Polar residues" evidence="1">
    <location>
        <begin position="24"/>
        <end position="43"/>
    </location>
</feature>
<feature type="region of interest" description="Disordered" evidence="1">
    <location>
        <begin position="101"/>
        <end position="151"/>
    </location>
</feature>
<gene>
    <name evidence="2" type="ORF">EHS25_004104</name>
</gene>
<protein>
    <recommendedName>
        <fullName evidence="4">Histidine protein methyltransferase 1</fullName>
    </recommendedName>
</protein>
<name>A0A427YTH2_9TREE</name>
<evidence type="ECO:0000256" key="1">
    <source>
        <dbReference type="SAM" id="MobiDB-lite"/>
    </source>
</evidence>
<keyword evidence="3" id="KW-1185">Reference proteome</keyword>
<dbReference type="OrthoDB" id="1723750at2759"/>
<reference evidence="2 3" key="1">
    <citation type="submission" date="2018-11" db="EMBL/GenBank/DDBJ databases">
        <title>Genome sequence of Saitozyma podzolica DSM 27192.</title>
        <authorList>
            <person name="Aliyu H."/>
            <person name="Gorte O."/>
            <person name="Ochsenreither K."/>
        </authorList>
    </citation>
    <scope>NUCLEOTIDE SEQUENCE [LARGE SCALE GENOMIC DNA]</scope>
    <source>
        <strain evidence="2 3">DSM 27192</strain>
    </source>
</reference>
<organism evidence="2 3">
    <name type="scientific">Saitozyma podzolica</name>
    <dbReference type="NCBI Taxonomy" id="1890683"/>
    <lineage>
        <taxon>Eukaryota</taxon>
        <taxon>Fungi</taxon>
        <taxon>Dikarya</taxon>
        <taxon>Basidiomycota</taxon>
        <taxon>Agaricomycotina</taxon>
        <taxon>Tremellomycetes</taxon>
        <taxon>Tremellales</taxon>
        <taxon>Trimorphomycetaceae</taxon>
        <taxon>Saitozyma</taxon>
    </lineage>
</organism>
<evidence type="ECO:0000313" key="3">
    <source>
        <dbReference type="Proteomes" id="UP000279259"/>
    </source>
</evidence>
<evidence type="ECO:0008006" key="4">
    <source>
        <dbReference type="Google" id="ProtNLM"/>
    </source>
</evidence>
<feature type="compositionally biased region" description="Low complexity" evidence="1">
    <location>
        <begin position="117"/>
        <end position="132"/>
    </location>
</feature>
<dbReference type="EMBL" id="RSCD01000002">
    <property type="protein sequence ID" value="RSH94301.1"/>
    <property type="molecule type" value="Genomic_DNA"/>
</dbReference>
<accession>A0A427YTH2</accession>
<feature type="region of interest" description="Disordered" evidence="1">
    <location>
        <begin position="224"/>
        <end position="262"/>
    </location>
</feature>
<feature type="compositionally biased region" description="Polar residues" evidence="1">
    <location>
        <begin position="237"/>
        <end position="261"/>
    </location>
</feature>